<gene>
    <name evidence="1" type="ORF">HaLaN_29113</name>
</gene>
<reference evidence="1 2" key="1">
    <citation type="submission" date="2020-02" db="EMBL/GenBank/DDBJ databases">
        <title>Draft genome sequence of Haematococcus lacustris strain NIES-144.</title>
        <authorList>
            <person name="Morimoto D."/>
            <person name="Nakagawa S."/>
            <person name="Yoshida T."/>
            <person name="Sawayama S."/>
        </authorList>
    </citation>
    <scope>NUCLEOTIDE SEQUENCE [LARGE SCALE GENOMIC DNA]</scope>
    <source>
        <strain evidence="1 2">NIES-144</strain>
    </source>
</reference>
<accession>A0A6A0ADD7</accession>
<comment type="caution">
    <text evidence="1">The sequence shown here is derived from an EMBL/GenBank/DDBJ whole genome shotgun (WGS) entry which is preliminary data.</text>
</comment>
<evidence type="ECO:0000313" key="1">
    <source>
        <dbReference type="EMBL" id="GFH30291.1"/>
    </source>
</evidence>
<feature type="non-terminal residue" evidence="1">
    <location>
        <position position="48"/>
    </location>
</feature>
<dbReference type="Proteomes" id="UP000485058">
    <property type="component" value="Unassembled WGS sequence"/>
</dbReference>
<proteinExistence type="predicted"/>
<sequence>ATRRETRRSGGLLQFTLCEVTALGGRKVDAGGGPAKHASAGHIRCIRE</sequence>
<dbReference type="AlphaFoldDB" id="A0A6A0ADD7"/>
<dbReference type="EMBL" id="BLLF01004813">
    <property type="protein sequence ID" value="GFH30291.1"/>
    <property type="molecule type" value="Genomic_DNA"/>
</dbReference>
<feature type="non-terminal residue" evidence="1">
    <location>
        <position position="1"/>
    </location>
</feature>
<keyword evidence="2" id="KW-1185">Reference proteome</keyword>
<name>A0A6A0ADD7_HAELA</name>
<protein>
    <submittedName>
        <fullName evidence="1">Uncharacterized protein</fullName>
    </submittedName>
</protein>
<organism evidence="1 2">
    <name type="scientific">Haematococcus lacustris</name>
    <name type="common">Green alga</name>
    <name type="synonym">Haematococcus pluvialis</name>
    <dbReference type="NCBI Taxonomy" id="44745"/>
    <lineage>
        <taxon>Eukaryota</taxon>
        <taxon>Viridiplantae</taxon>
        <taxon>Chlorophyta</taxon>
        <taxon>core chlorophytes</taxon>
        <taxon>Chlorophyceae</taxon>
        <taxon>CS clade</taxon>
        <taxon>Chlamydomonadales</taxon>
        <taxon>Haematococcaceae</taxon>
        <taxon>Haematococcus</taxon>
    </lineage>
</organism>
<evidence type="ECO:0000313" key="2">
    <source>
        <dbReference type="Proteomes" id="UP000485058"/>
    </source>
</evidence>